<evidence type="ECO:0000256" key="15">
    <source>
        <dbReference type="SAM" id="Coils"/>
    </source>
</evidence>
<evidence type="ECO:0000256" key="4">
    <source>
        <dbReference type="ARBA" id="ARBA00022701"/>
    </source>
</evidence>
<keyword evidence="5 13" id="KW-0547">Nucleotide-binding</keyword>
<evidence type="ECO:0000256" key="5">
    <source>
        <dbReference type="ARBA" id="ARBA00022741"/>
    </source>
</evidence>
<evidence type="ECO:0000256" key="6">
    <source>
        <dbReference type="ARBA" id="ARBA00022776"/>
    </source>
</evidence>
<dbReference type="GO" id="GO:1903754">
    <property type="term" value="C:cortical microtubule plus-end"/>
    <property type="evidence" value="ECO:0007669"/>
    <property type="project" value="EnsemblFungi"/>
</dbReference>
<evidence type="ECO:0000259" key="17">
    <source>
        <dbReference type="PROSITE" id="PS50067"/>
    </source>
</evidence>
<keyword evidence="10" id="KW-0206">Cytoskeleton</keyword>
<evidence type="ECO:0000256" key="13">
    <source>
        <dbReference type="PROSITE-ProRule" id="PRU00283"/>
    </source>
</evidence>
<dbReference type="PRINTS" id="PR00380">
    <property type="entry name" value="KINESINHEAVY"/>
</dbReference>
<dbReference type="InterPro" id="IPR027417">
    <property type="entry name" value="P-loop_NTPase"/>
</dbReference>
<evidence type="ECO:0000256" key="7">
    <source>
        <dbReference type="ARBA" id="ARBA00022840"/>
    </source>
</evidence>
<dbReference type="Gene3D" id="3.40.850.10">
    <property type="entry name" value="Kinesin motor domain"/>
    <property type="match status" value="1"/>
</dbReference>
<keyword evidence="8 15" id="KW-0175">Coiled coil</keyword>
<dbReference type="KEGG" id="erc:Ecym_2395"/>
<dbReference type="PANTHER" id="PTHR47968">
    <property type="entry name" value="CENTROMERE PROTEIN E"/>
    <property type="match status" value="1"/>
</dbReference>
<proteinExistence type="inferred from homology"/>
<feature type="compositionally biased region" description="Polar residues" evidence="16">
    <location>
        <begin position="1"/>
        <end position="26"/>
    </location>
</feature>
<dbReference type="GO" id="GO:0046785">
    <property type="term" value="P:microtubule polymerization"/>
    <property type="evidence" value="ECO:0007669"/>
    <property type="project" value="EnsemblFungi"/>
</dbReference>
<keyword evidence="4 14" id="KW-0493">Microtubule</keyword>
<dbReference type="FunCoup" id="G8JNR0">
    <property type="interactions" value="64"/>
</dbReference>
<dbReference type="GeneID" id="11471863"/>
<dbReference type="GO" id="GO:0005816">
    <property type="term" value="C:spindle pole body"/>
    <property type="evidence" value="ECO:0007669"/>
    <property type="project" value="EnsemblFungi"/>
</dbReference>
<keyword evidence="3" id="KW-0132">Cell division</keyword>
<dbReference type="GO" id="GO:0008017">
    <property type="term" value="F:microtubule binding"/>
    <property type="evidence" value="ECO:0007669"/>
    <property type="project" value="InterPro"/>
</dbReference>
<evidence type="ECO:0000256" key="2">
    <source>
        <dbReference type="ARBA" id="ARBA00022490"/>
    </source>
</evidence>
<dbReference type="SMART" id="SM00129">
    <property type="entry name" value="KISc"/>
    <property type="match status" value="1"/>
</dbReference>
<comment type="similarity">
    <text evidence="13 14">Belongs to the TRAFAC class myosin-kinesin ATPase superfamily. Kinesin family.</text>
</comment>
<name>G8JNR0_ERECY</name>
<dbReference type="FunFam" id="3.40.850.10:FF:000073">
    <property type="entry name" value="Kinesin-like protein"/>
    <property type="match status" value="1"/>
</dbReference>
<keyword evidence="2" id="KW-0963">Cytoplasm</keyword>
<keyword evidence="6" id="KW-0498">Mitosis</keyword>
<dbReference type="eggNOG" id="KOG0242">
    <property type="taxonomic scope" value="Eukaryota"/>
</dbReference>
<dbReference type="GO" id="GO:0007026">
    <property type="term" value="P:negative regulation of microtubule depolymerization"/>
    <property type="evidence" value="ECO:0007669"/>
    <property type="project" value="EnsemblFungi"/>
</dbReference>
<evidence type="ECO:0000256" key="10">
    <source>
        <dbReference type="ARBA" id="ARBA00023212"/>
    </source>
</evidence>
<dbReference type="InterPro" id="IPR036961">
    <property type="entry name" value="Kinesin_motor_dom_sf"/>
</dbReference>
<dbReference type="EMBL" id="CP002498">
    <property type="protein sequence ID" value="AET38128.1"/>
    <property type="molecule type" value="Genomic_DNA"/>
</dbReference>
<dbReference type="InParanoid" id="G8JNR0"/>
<dbReference type="InterPro" id="IPR019821">
    <property type="entry name" value="Kinesin_motor_CS"/>
</dbReference>
<feature type="region of interest" description="Disordered" evidence="16">
    <location>
        <begin position="1"/>
        <end position="29"/>
    </location>
</feature>
<feature type="region of interest" description="Disordered" evidence="16">
    <location>
        <begin position="56"/>
        <end position="99"/>
    </location>
</feature>
<dbReference type="GO" id="GO:0051301">
    <property type="term" value="P:cell division"/>
    <property type="evidence" value="ECO:0007669"/>
    <property type="project" value="UniProtKB-KW"/>
</dbReference>
<dbReference type="GO" id="GO:0008574">
    <property type="term" value="F:plus-end-directed microtubule motor activity"/>
    <property type="evidence" value="ECO:0007669"/>
    <property type="project" value="EnsemblFungi"/>
</dbReference>
<keyword evidence="19" id="KW-1185">Reference proteome</keyword>
<feature type="compositionally biased region" description="Low complexity" evidence="16">
    <location>
        <begin position="60"/>
        <end position="71"/>
    </location>
</feature>
<evidence type="ECO:0000256" key="9">
    <source>
        <dbReference type="ARBA" id="ARBA00023175"/>
    </source>
</evidence>
<evidence type="ECO:0000256" key="11">
    <source>
        <dbReference type="ARBA" id="ARBA00023306"/>
    </source>
</evidence>
<evidence type="ECO:0000256" key="12">
    <source>
        <dbReference type="ARBA" id="ARBA00054086"/>
    </source>
</evidence>
<dbReference type="Proteomes" id="UP000006790">
    <property type="component" value="Chromosome 2"/>
</dbReference>
<dbReference type="InterPro" id="IPR001752">
    <property type="entry name" value="Kinesin_motor_dom"/>
</dbReference>
<reference evidence="19" key="1">
    <citation type="journal article" date="2012" name="G3 (Bethesda)">
        <title>Pichia sorbitophila, an interspecies yeast hybrid reveals early steps of genome resolution following polyploidization.</title>
        <authorList>
            <person name="Leh Louis V."/>
            <person name="Despons L."/>
            <person name="Friedrich A."/>
            <person name="Martin T."/>
            <person name="Durrens P."/>
            <person name="Casaregola S."/>
            <person name="Neuveglise C."/>
            <person name="Fairhead C."/>
            <person name="Marck C."/>
            <person name="Cruz J.A."/>
            <person name="Straub M.L."/>
            <person name="Kugler V."/>
            <person name="Sacerdot C."/>
            <person name="Uzunov Z."/>
            <person name="Thierry A."/>
            <person name="Weiss S."/>
            <person name="Bleykasten C."/>
            <person name="De Montigny J."/>
            <person name="Jacques N."/>
            <person name="Jung P."/>
            <person name="Lemaire M."/>
            <person name="Mallet S."/>
            <person name="Morel G."/>
            <person name="Richard G.F."/>
            <person name="Sarkar A."/>
            <person name="Savel G."/>
            <person name="Schacherer J."/>
            <person name="Seret M.L."/>
            <person name="Talla E."/>
            <person name="Samson G."/>
            <person name="Jubin C."/>
            <person name="Poulain J."/>
            <person name="Vacherie B."/>
            <person name="Barbe V."/>
            <person name="Pelletier E."/>
            <person name="Sherman D.J."/>
            <person name="Westhof E."/>
            <person name="Weissenbach J."/>
            <person name="Baret P.V."/>
            <person name="Wincker P."/>
            <person name="Gaillardin C."/>
            <person name="Dujon B."/>
            <person name="Souciet J.L."/>
        </authorList>
    </citation>
    <scope>NUCLEOTIDE SEQUENCE [LARGE SCALE GENOMIC DNA]</scope>
    <source>
        <strain evidence="19">CBS 270.75 / DBVPG 7215 / KCTC 17166 / NRRL Y-17582</strain>
    </source>
</reference>
<organism evidence="18 19">
    <name type="scientific">Eremothecium cymbalariae (strain CBS 270.75 / DBVPG 7215 / KCTC 17166 / NRRL Y-17582)</name>
    <name type="common">Yeast</name>
    <dbReference type="NCBI Taxonomy" id="931890"/>
    <lineage>
        <taxon>Eukaryota</taxon>
        <taxon>Fungi</taxon>
        <taxon>Dikarya</taxon>
        <taxon>Ascomycota</taxon>
        <taxon>Saccharomycotina</taxon>
        <taxon>Saccharomycetes</taxon>
        <taxon>Saccharomycetales</taxon>
        <taxon>Saccharomycetaceae</taxon>
        <taxon>Eremothecium</taxon>
    </lineage>
</organism>
<dbReference type="HOGENOM" id="CLU_001485_24_1_1"/>
<evidence type="ECO:0000313" key="19">
    <source>
        <dbReference type="Proteomes" id="UP000006790"/>
    </source>
</evidence>
<dbReference type="AlphaFoldDB" id="G8JNR0"/>
<comment type="function">
    <text evidence="12">Required for assembly of the mitotic spindle.</text>
</comment>
<dbReference type="OrthoDB" id="3176171at2759"/>
<feature type="coiled-coil region" evidence="15">
    <location>
        <begin position="628"/>
        <end position="658"/>
    </location>
</feature>
<dbReference type="GO" id="GO:0030473">
    <property type="term" value="P:nuclear migration along microtubule"/>
    <property type="evidence" value="ECO:0007669"/>
    <property type="project" value="EnsemblFungi"/>
</dbReference>
<keyword evidence="9 13" id="KW-0505">Motor protein</keyword>
<evidence type="ECO:0000313" key="18">
    <source>
        <dbReference type="EMBL" id="AET38128.1"/>
    </source>
</evidence>
<evidence type="ECO:0000256" key="14">
    <source>
        <dbReference type="RuleBase" id="RU000394"/>
    </source>
</evidence>
<feature type="domain" description="Kinesin motor" evidence="17">
    <location>
        <begin position="112"/>
        <end position="451"/>
    </location>
</feature>
<keyword evidence="7 13" id="KW-0067">ATP-binding</keyword>
<accession>G8JNR0</accession>
<keyword evidence="11" id="KW-0131">Cell cycle</keyword>
<evidence type="ECO:0000256" key="8">
    <source>
        <dbReference type="ARBA" id="ARBA00023054"/>
    </source>
</evidence>
<dbReference type="SUPFAM" id="SSF52540">
    <property type="entry name" value="P-loop containing nucleoside triphosphate hydrolases"/>
    <property type="match status" value="1"/>
</dbReference>
<feature type="binding site" evidence="13">
    <location>
        <begin position="184"/>
        <end position="191"/>
    </location>
    <ligand>
        <name>ATP</name>
        <dbReference type="ChEBI" id="CHEBI:30616"/>
    </ligand>
</feature>
<dbReference type="PANTHER" id="PTHR47968:SF36">
    <property type="entry name" value="KINESIN HEAVY CHAIN ISOFORM X1"/>
    <property type="match status" value="1"/>
</dbReference>
<comment type="subcellular location">
    <subcellularLocation>
        <location evidence="1">Cytoplasm</location>
        <location evidence="1">Cytoskeleton</location>
    </subcellularLocation>
</comment>
<dbReference type="PROSITE" id="PS50067">
    <property type="entry name" value="KINESIN_MOTOR_2"/>
    <property type="match status" value="1"/>
</dbReference>
<dbReference type="GO" id="GO:0061863">
    <property type="term" value="F:microtubule plus end polymerase"/>
    <property type="evidence" value="ECO:0007669"/>
    <property type="project" value="EnsemblFungi"/>
</dbReference>
<protein>
    <recommendedName>
        <fullName evidence="14">Kinesin-like protein</fullName>
    </recommendedName>
</protein>
<gene>
    <name evidence="18" type="ordered locus">Ecym_2395</name>
</gene>
<sequence>MRPVSMENSVPRSASPLPQTPGSSSMGLCIQNGAIKRSSVLHHPQATYITPLVKSEGTYSRPSSPFRQSSPLLKRSESGGSGGSPESPNTVSSSTSGLSSGNGTITGLYTGKVSVAIRIKPSDSALKDSWYGTSNKLMHTEFGEFQFDHVFTKEVTNSEVYMALGQPIVDKLFQGYNATIFAYGMTGSGKTFTMSGTKQDPGLIPLCVGNMFDRVMEETSKSTEHKYEVKVSYLEIYNEKIYDLLSITEANGAVASRQLGRNSSGLKIRDDSKYGVKVVDLTEQQVESHGEVIKWIAAGDKNRKTGETDFNSRSSRSHAIVLLRLTRCELKTGTEVTSTLSLCDLAGSERAVTQLVRRKEGAFINKSLLALGTVIAKLSANSAGSGSGSNGQPPSAMGGHIPYRDSKLTRILQPALTGDSIITTICTIDSKSESNSETTNTVRFASRAKNISLNVRKNEMDTSNEKDSIIQNLRKQLDEQHATIAALRRNNSTSSRKLDNRRVSSGGSLTERAHNMEKGLLEVENNILKTKLEHCEKLLDKDMVVLEDPHVREIVDMLPQDIASVLESKVQGMESQLRQYRHYVQRLESDLIKSQKNIIETHTVQFNRQSTVNIQEKYGGEIDVELLLEEQESELIELRRALERKDKMIEALQSARRLRDSARSPVTTVVLNRKELSVQDMKVIEDI</sequence>
<dbReference type="PROSITE" id="PS00411">
    <property type="entry name" value="KINESIN_MOTOR_1"/>
    <property type="match status" value="1"/>
</dbReference>
<evidence type="ECO:0000256" key="16">
    <source>
        <dbReference type="SAM" id="MobiDB-lite"/>
    </source>
</evidence>
<evidence type="ECO:0000256" key="3">
    <source>
        <dbReference type="ARBA" id="ARBA00022618"/>
    </source>
</evidence>
<dbReference type="GO" id="GO:0005524">
    <property type="term" value="F:ATP binding"/>
    <property type="evidence" value="ECO:0007669"/>
    <property type="project" value="UniProtKB-UniRule"/>
</dbReference>
<dbReference type="RefSeq" id="XP_003644945.1">
    <property type="nucleotide sequence ID" value="XM_003644897.1"/>
</dbReference>
<dbReference type="InterPro" id="IPR027640">
    <property type="entry name" value="Kinesin-like_fam"/>
</dbReference>
<dbReference type="Pfam" id="PF00225">
    <property type="entry name" value="Kinesin"/>
    <property type="match status" value="1"/>
</dbReference>
<evidence type="ECO:0000256" key="1">
    <source>
        <dbReference type="ARBA" id="ARBA00004245"/>
    </source>
</evidence>
<feature type="compositionally biased region" description="Low complexity" evidence="16">
    <location>
        <begin position="84"/>
        <end position="99"/>
    </location>
</feature>
<dbReference type="STRING" id="931890.G8JNR0"/>
<dbReference type="OMA" id="LCTIHMG"/>